<dbReference type="SUPFAM" id="SSF82866">
    <property type="entry name" value="Multidrug efflux transporter AcrB transmembrane domain"/>
    <property type="match status" value="1"/>
</dbReference>
<dbReference type="GO" id="GO:0005886">
    <property type="term" value="C:plasma membrane"/>
    <property type="evidence" value="ECO:0007669"/>
    <property type="project" value="UniProtKB-SubCell"/>
</dbReference>
<feature type="non-terminal residue" evidence="11">
    <location>
        <position position="1"/>
    </location>
</feature>
<keyword evidence="2" id="KW-0813">Transport</keyword>
<keyword evidence="8 9" id="KW-0472">Membrane</keyword>
<dbReference type="InterPro" id="IPR048634">
    <property type="entry name" value="SecD_SecF_C"/>
</dbReference>
<keyword evidence="6 9" id="KW-1133">Transmembrane helix</keyword>
<comment type="subcellular location">
    <subcellularLocation>
        <location evidence="1">Cell membrane</location>
        <topology evidence="1">Multi-pass membrane protein</topology>
    </subcellularLocation>
</comment>
<name>A0A831W8K7_9GAMM</name>
<feature type="domain" description="Protein export membrane protein SecD/SecF C-terminal" evidence="10">
    <location>
        <begin position="1"/>
        <end position="89"/>
    </location>
</feature>
<evidence type="ECO:0000256" key="8">
    <source>
        <dbReference type="ARBA" id="ARBA00023136"/>
    </source>
</evidence>
<accession>A0A831W8K7</accession>
<sequence>NDTIVVFDRIRENFRKIRKGDSQEIINTSLNQTLSRTIVTSLTTLIVLLALFIIGGEIIHNFSLALILGIVVGTYSSIYVASSAVLMLGVSKADLMPVQKEGQQIDDMP</sequence>
<keyword evidence="7" id="KW-0811">Translocation</keyword>
<evidence type="ECO:0000313" key="11">
    <source>
        <dbReference type="EMBL" id="HEC06978.1"/>
    </source>
</evidence>
<dbReference type="GO" id="GO:0015031">
    <property type="term" value="P:protein transport"/>
    <property type="evidence" value="ECO:0007669"/>
    <property type="project" value="UniProtKB-KW"/>
</dbReference>
<dbReference type="PANTHER" id="PTHR30081:SF8">
    <property type="entry name" value="PROTEIN TRANSLOCASE SUBUNIT SECF"/>
    <property type="match status" value="1"/>
</dbReference>
<evidence type="ECO:0000256" key="6">
    <source>
        <dbReference type="ARBA" id="ARBA00022989"/>
    </source>
</evidence>
<dbReference type="InterPro" id="IPR022813">
    <property type="entry name" value="SecD/SecF_arch_bac"/>
</dbReference>
<evidence type="ECO:0000256" key="4">
    <source>
        <dbReference type="ARBA" id="ARBA00022692"/>
    </source>
</evidence>
<dbReference type="AlphaFoldDB" id="A0A831W8K7"/>
<dbReference type="EMBL" id="DRLF01000313">
    <property type="protein sequence ID" value="HEC06978.1"/>
    <property type="molecule type" value="Genomic_DNA"/>
</dbReference>
<evidence type="ECO:0000256" key="2">
    <source>
        <dbReference type="ARBA" id="ARBA00022448"/>
    </source>
</evidence>
<keyword evidence="4 9" id="KW-0812">Transmembrane</keyword>
<evidence type="ECO:0000256" key="5">
    <source>
        <dbReference type="ARBA" id="ARBA00022927"/>
    </source>
</evidence>
<reference evidence="11" key="1">
    <citation type="journal article" date="2020" name="mSystems">
        <title>Genome- and Community-Level Interaction Insights into Carbon Utilization and Element Cycling Functions of Hydrothermarchaeota in Hydrothermal Sediment.</title>
        <authorList>
            <person name="Zhou Z."/>
            <person name="Liu Y."/>
            <person name="Xu W."/>
            <person name="Pan J."/>
            <person name="Luo Z.H."/>
            <person name="Li M."/>
        </authorList>
    </citation>
    <scope>NUCLEOTIDE SEQUENCE [LARGE SCALE GENOMIC DNA]</scope>
    <source>
        <strain evidence="11">HyVt-458</strain>
    </source>
</reference>
<evidence type="ECO:0000256" key="3">
    <source>
        <dbReference type="ARBA" id="ARBA00022475"/>
    </source>
</evidence>
<keyword evidence="3" id="KW-1003">Cell membrane</keyword>
<evidence type="ECO:0000256" key="9">
    <source>
        <dbReference type="SAM" id="Phobius"/>
    </source>
</evidence>
<proteinExistence type="predicted"/>
<organism evidence="11">
    <name type="scientific">Thiolapillus brandeum</name>
    <dbReference type="NCBI Taxonomy" id="1076588"/>
    <lineage>
        <taxon>Bacteria</taxon>
        <taxon>Pseudomonadati</taxon>
        <taxon>Pseudomonadota</taxon>
        <taxon>Gammaproteobacteria</taxon>
        <taxon>Chromatiales</taxon>
        <taxon>Sedimenticolaceae</taxon>
        <taxon>Thiolapillus</taxon>
    </lineage>
</organism>
<gene>
    <name evidence="11" type="ORF">ENJ12_09010</name>
</gene>
<comment type="caution">
    <text evidence="11">The sequence shown here is derived from an EMBL/GenBank/DDBJ whole genome shotgun (WGS) entry which is preliminary data.</text>
</comment>
<dbReference type="Proteomes" id="UP000886339">
    <property type="component" value="Unassembled WGS sequence"/>
</dbReference>
<evidence type="ECO:0000259" key="10">
    <source>
        <dbReference type="Pfam" id="PF02355"/>
    </source>
</evidence>
<evidence type="ECO:0000256" key="7">
    <source>
        <dbReference type="ARBA" id="ARBA00023010"/>
    </source>
</evidence>
<protein>
    <submittedName>
        <fullName evidence="11">Protein translocase subunit SecF</fullName>
    </submittedName>
</protein>
<keyword evidence="5" id="KW-0653">Protein transport</keyword>
<dbReference type="Pfam" id="PF02355">
    <property type="entry name" value="SecD_SecF_C"/>
    <property type="match status" value="1"/>
</dbReference>
<dbReference type="Gene3D" id="1.20.1640.10">
    <property type="entry name" value="Multidrug efflux transporter AcrB transmembrane domain"/>
    <property type="match status" value="1"/>
</dbReference>
<evidence type="ECO:0000256" key="1">
    <source>
        <dbReference type="ARBA" id="ARBA00004651"/>
    </source>
</evidence>
<feature type="transmembrane region" description="Helical" evidence="9">
    <location>
        <begin position="65"/>
        <end position="90"/>
    </location>
</feature>
<feature type="transmembrane region" description="Helical" evidence="9">
    <location>
        <begin position="38"/>
        <end position="59"/>
    </location>
</feature>
<dbReference type="PANTHER" id="PTHR30081">
    <property type="entry name" value="PROTEIN-EXPORT MEMBRANE PROTEIN SEC"/>
    <property type="match status" value="1"/>
</dbReference>